<dbReference type="PANTHER" id="PTHR30404:SF0">
    <property type="entry name" value="N-ACETYLMURAMOYL-L-ALANINE AMIDASE AMIC"/>
    <property type="match status" value="1"/>
</dbReference>
<dbReference type="AlphaFoldDB" id="A0A3B0SE90"/>
<keyword evidence="1 3" id="KW-0378">Hydrolase</keyword>
<dbReference type="InterPro" id="IPR021731">
    <property type="entry name" value="AMIN_dom"/>
</dbReference>
<dbReference type="GO" id="GO:0009253">
    <property type="term" value="P:peptidoglycan catabolic process"/>
    <property type="evidence" value="ECO:0007669"/>
    <property type="project" value="InterPro"/>
</dbReference>
<evidence type="ECO:0000256" key="1">
    <source>
        <dbReference type="ARBA" id="ARBA00022801"/>
    </source>
</evidence>
<accession>A0A3B0SE90</accession>
<dbReference type="GO" id="GO:0030288">
    <property type="term" value="C:outer membrane-bounded periplasmic space"/>
    <property type="evidence" value="ECO:0007669"/>
    <property type="project" value="TreeGrafter"/>
</dbReference>
<dbReference type="InterPro" id="IPR050695">
    <property type="entry name" value="N-acetylmuramoyl_amidase_3"/>
</dbReference>
<feature type="domain" description="MurNAc-LAA" evidence="2">
    <location>
        <begin position="263"/>
        <end position="414"/>
    </location>
</feature>
<dbReference type="Gene3D" id="3.40.630.40">
    <property type="entry name" value="Zn-dependent exopeptidases"/>
    <property type="match status" value="1"/>
</dbReference>
<dbReference type="Gene3D" id="2.60.40.3500">
    <property type="match status" value="1"/>
</dbReference>
<dbReference type="CDD" id="cd02696">
    <property type="entry name" value="MurNAc-LAA"/>
    <property type="match status" value="1"/>
</dbReference>
<dbReference type="Pfam" id="PF11741">
    <property type="entry name" value="AMIN"/>
    <property type="match status" value="1"/>
</dbReference>
<dbReference type="Pfam" id="PF01520">
    <property type="entry name" value="Amidase_3"/>
    <property type="match status" value="1"/>
</dbReference>
<evidence type="ECO:0000313" key="3">
    <source>
        <dbReference type="EMBL" id="VAV93345.1"/>
    </source>
</evidence>
<dbReference type="SMART" id="SM00646">
    <property type="entry name" value="Ami_3"/>
    <property type="match status" value="1"/>
</dbReference>
<dbReference type="EMBL" id="UOEE01000164">
    <property type="protein sequence ID" value="VAV93345.1"/>
    <property type="molecule type" value="Genomic_DNA"/>
</dbReference>
<reference evidence="3" key="1">
    <citation type="submission" date="2018-06" db="EMBL/GenBank/DDBJ databases">
        <authorList>
            <person name="Zhirakovskaya E."/>
        </authorList>
    </citation>
    <scope>NUCLEOTIDE SEQUENCE</scope>
</reference>
<dbReference type="InterPro" id="IPR002508">
    <property type="entry name" value="MurNAc-LAA_cat"/>
</dbReference>
<dbReference type="SUPFAM" id="SSF53187">
    <property type="entry name" value="Zn-dependent exopeptidases"/>
    <property type="match status" value="1"/>
</dbReference>
<protein>
    <submittedName>
        <fullName evidence="3">N-acetylmuramoyl-L-alanine amidase</fullName>
        <ecNumber evidence="3">3.5.1.28</ecNumber>
    </submittedName>
</protein>
<dbReference type="GO" id="GO:0008745">
    <property type="term" value="F:N-acetylmuramoyl-L-alanine amidase activity"/>
    <property type="evidence" value="ECO:0007669"/>
    <property type="project" value="UniProtKB-EC"/>
</dbReference>
<dbReference type="PANTHER" id="PTHR30404">
    <property type="entry name" value="N-ACETYLMURAMOYL-L-ALANINE AMIDASE"/>
    <property type="match status" value="1"/>
</dbReference>
<gene>
    <name evidence="3" type="ORF">MNBD_ALPHA06-2313</name>
</gene>
<name>A0A3B0SE90_9ZZZZ</name>
<dbReference type="EC" id="3.5.1.28" evidence="3"/>
<sequence>MQLKHDIYNRLARALAGMFVLLLLGSGIAWADEVDFAGEVQAIRFSGNAEQTRIVIELDAKPEYRWFTLAVNGSRLVLDFARLSWNLDGAGPVDTGEGTGDGVVSRFRYAKNAQRVSRLVFELAEPVVVAREFYLEPTEKNSSHRLVLDLEKTDLISFIAGSGFSEPFVPAPASNVSVRPPPHLPVLAPSLKPAGVQSKWVVVIDAGHGGKDPGTIGKVKKTREKNVNLRAALALKKRLERSGKYKVILTRSTDRFIKLDGRVSIARKKKADLFISLHADAVGNPKARGASVYTLAEAASRRSRPEILKGNNWLIDVKLAASRPVVNDILFDLSQRQTKNQSSVFAELLIPRLAKVGPLIGNSHRKENIFVLLAPDVPAVLIEMGFLSNKKDEKNLNSSRYIKNLTNAIGSSVDTYFRQVERLQASN</sequence>
<evidence type="ECO:0000259" key="2">
    <source>
        <dbReference type="SMART" id="SM00646"/>
    </source>
</evidence>
<proteinExistence type="predicted"/>
<organism evidence="3">
    <name type="scientific">hydrothermal vent metagenome</name>
    <dbReference type="NCBI Taxonomy" id="652676"/>
    <lineage>
        <taxon>unclassified sequences</taxon>
        <taxon>metagenomes</taxon>
        <taxon>ecological metagenomes</taxon>
    </lineage>
</organism>